<keyword evidence="1" id="KW-0863">Zinc-finger</keyword>
<reference evidence="3 4" key="1">
    <citation type="submission" date="2012-05" db="EMBL/GenBank/DDBJ databases">
        <title>Recombination and specialization in a pathogen metapopulation.</title>
        <authorList>
            <person name="Gardiner A."/>
            <person name="Kemen E."/>
            <person name="Schultz-Larsen T."/>
            <person name="MacLean D."/>
            <person name="Van Oosterhout C."/>
            <person name="Jones J.D.G."/>
        </authorList>
    </citation>
    <scope>NUCLEOTIDE SEQUENCE [LARGE SCALE GENOMIC DNA]</scope>
    <source>
        <strain evidence="3 4">Ac Nc2</strain>
    </source>
</reference>
<dbReference type="SMART" id="SM00343">
    <property type="entry name" value="ZnF_C2HC"/>
    <property type="match status" value="1"/>
</dbReference>
<proteinExistence type="predicted"/>
<comment type="caution">
    <text evidence="3">The sequence shown here is derived from an EMBL/GenBank/DDBJ whole genome shotgun (WGS) entry which is preliminary data.</text>
</comment>
<name>A0A024GKL6_9STRA</name>
<evidence type="ECO:0000313" key="4">
    <source>
        <dbReference type="Proteomes" id="UP000053237"/>
    </source>
</evidence>
<evidence type="ECO:0000256" key="1">
    <source>
        <dbReference type="PROSITE-ProRule" id="PRU00047"/>
    </source>
</evidence>
<dbReference type="OrthoDB" id="117847at2759"/>
<dbReference type="GO" id="GO:0008270">
    <property type="term" value="F:zinc ion binding"/>
    <property type="evidence" value="ECO:0007669"/>
    <property type="project" value="UniProtKB-KW"/>
</dbReference>
<keyword evidence="1" id="KW-0479">Metal-binding</keyword>
<dbReference type="PROSITE" id="PS50158">
    <property type="entry name" value="ZF_CCHC"/>
    <property type="match status" value="1"/>
</dbReference>
<dbReference type="STRING" id="65357.A0A024GKL6"/>
<dbReference type="InterPro" id="IPR001878">
    <property type="entry name" value="Znf_CCHC"/>
</dbReference>
<keyword evidence="1" id="KW-0862">Zinc</keyword>
<dbReference type="InterPro" id="IPR036875">
    <property type="entry name" value="Znf_CCHC_sf"/>
</dbReference>
<sequence>MLLESVIKYSKPDFKQALMARVNTMREDSRRQDEELFHFAQLMDPETISDAPREPKKLSRDQIGAMREFKPKKRMNCHNCGKSRHMKKDCRNQSSSSSEDIVLGIGCNKYYAGKSEEKGRERVSSVKDILASIESVEDANKQTRSLLHFQQRFGHLNYDTIERIAKLPEPGIEIDDHRRLKCLTCAEASKQRTDSLGNIPV</sequence>
<organism evidence="3 4">
    <name type="scientific">Albugo candida</name>
    <dbReference type="NCBI Taxonomy" id="65357"/>
    <lineage>
        <taxon>Eukaryota</taxon>
        <taxon>Sar</taxon>
        <taxon>Stramenopiles</taxon>
        <taxon>Oomycota</taxon>
        <taxon>Peronosporomycetes</taxon>
        <taxon>Albuginales</taxon>
        <taxon>Albuginaceae</taxon>
        <taxon>Albugo</taxon>
    </lineage>
</organism>
<feature type="domain" description="CCHC-type" evidence="2">
    <location>
        <begin position="77"/>
        <end position="92"/>
    </location>
</feature>
<dbReference type="Gene3D" id="4.10.60.10">
    <property type="entry name" value="Zinc finger, CCHC-type"/>
    <property type="match status" value="1"/>
</dbReference>
<dbReference type="Proteomes" id="UP000053237">
    <property type="component" value="Unassembled WGS sequence"/>
</dbReference>
<dbReference type="EMBL" id="CAIX01000163">
    <property type="protein sequence ID" value="CCI47279.1"/>
    <property type="molecule type" value="Genomic_DNA"/>
</dbReference>
<keyword evidence="4" id="KW-1185">Reference proteome</keyword>
<gene>
    <name evidence="3" type="ORF">BN9_082860</name>
</gene>
<accession>A0A024GKL6</accession>
<dbReference type="AlphaFoldDB" id="A0A024GKL6"/>
<evidence type="ECO:0000313" key="3">
    <source>
        <dbReference type="EMBL" id="CCI47279.1"/>
    </source>
</evidence>
<dbReference type="GO" id="GO:0003676">
    <property type="term" value="F:nucleic acid binding"/>
    <property type="evidence" value="ECO:0007669"/>
    <property type="project" value="InterPro"/>
</dbReference>
<protein>
    <recommendedName>
        <fullName evidence="2">CCHC-type domain-containing protein</fullName>
    </recommendedName>
</protein>
<evidence type="ECO:0000259" key="2">
    <source>
        <dbReference type="PROSITE" id="PS50158"/>
    </source>
</evidence>
<dbReference type="SUPFAM" id="SSF57756">
    <property type="entry name" value="Retrovirus zinc finger-like domains"/>
    <property type="match status" value="1"/>
</dbReference>
<dbReference type="InParanoid" id="A0A024GKL6"/>